<keyword evidence="1" id="KW-0812">Transmembrane</keyword>
<keyword evidence="3" id="KW-1185">Reference proteome</keyword>
<protein>
    <submittedName>
        <fullName evidence="2">Uncharacterized protein</fullName>
    </submittedName>
</protein>
<dbReference type="Proteomes" id="UP001205740">
    <property type="component" value="Unassembled WGS sequence"/>
</dbReference>
<name>A0ABT1HAU9_9NOCA</name>
<evidence type="ECO:0000256" key="1">
    <source>
        <dbReference type="SAM" id="Phobius"/>
    </source>
</evidence>
<keyword evidence="1" id="KW-0472">Membrane</keyword>
<organism evidence="2 3">
    <name type="scientific">Williamsia serinedens</name>
    <dbReference type="NCBI Taxonomy" id="391736"/>
    <lineage>
        <taxon>Bacteria</taxon>
        <taxon>Bacillati</taxon>
        <taxon>Actinomycetota</taxon>
        <taxon>Actinomycetes</taxon>
        <taxon>Mycobacteriales</taxon>
        <taxon>Nocardiaceae</taxon>
        <taxon>Williamsia</taxon>
    </lineage>
</organism>
<proteinExistence type="predicted"/>
<gene>
    <name evidence="2" type="ORF">LX12_004270</name>
</gene>
<dbReference type="RefSeq" id="WP_253656630.1">
    <property type="nucleotide sequence ID" value="NZ_BAAAOE010000002.1"/>
</dbReference>
<accession>A0ABT1HAU9</accession>
<keyword evidence="1" id="KW-1133">Transmembrane helix</keyword>
<evidence type="ECO:0000313" key="3">
    <source>
        <dbReference type="Proteomes" id="UP001205740"/>
    </source>
</evidence>
<evidence type="ECO:0000313" key="2">
    <source>
        <dbReference type="EMBL" id="MCP2163057.1"/>
    </source>
</evidence>
<feature type="transmembrane region" description="Helical" evidence="1">
    <location>
        <begin position="24"/>
        <end position="43"/>
    </location>
</feature>
<sequence length="100" mass="10552">MNGLLMLAGIVVLAGILTWGMGSVILRVVGILAVIDGVGGVIIRAGIVTHWNGLEIVVGLAMWMAGHWLYAAKYGAWRSIAGRAPWKLPVLSVLAPVPVR</sequence>
<comment type="caution">
    <text evidence="2">The sequence shown here is derived from an EMBL/GenBank/DDBJ whole genome shotgun (WGS) entry which is preliminary data.</text>
</comment>
<feature type="transmembrane region" description="Helical" evidence="1">
    <location>
        <begin position="50"/>
        <end position="70"/>
    </location>
</feature>
<reference evidence="2 3" key="1">
    <citation type="submission" date="2022-06" db="EMBL/GenBank/DDBJ databases">
        <title>Genomic Encyclopedia of Archaeal and Bacterial Type Strains, Phase II (KMG-II): from individual species to whole genera.</title>
        <authorList>
            <person name="Goeker M."/>
        </authorList>
    </citation>
    <scope>NUCLEOTIDE SEQUENCE [LARGE SCALE GENOMIC DNA]</scope>
    <source>
        <strain evidence="2 3">DSM 45037</strain>
    </source>
</reference>
<dbReference type="EMBL" id="JAMTCG010000011">
    <property type="protein sequence ID" value="MCP2163057.1"/>
    <property type="molecule type" value="Genomic_DNA"/>
</dbReference>